<evidence type="ECO:0000313" key="17">
    <source>
        <dbReference type="Proteomes" id="UP000626982"/>
    </source>
</evidence>
<dbReference type="InterPro" id="IPR025201">
    <property type="entry name" value="KdpD_TM"/>
</dbReference>
<comment type="catalytic activity">
    <reaction evidence="1">
        <text>ATP + protein L-histidine = ADP + protein N-phospho-L-histidine.</text>
        <dbReference type="EC" id="2.7.13.3"/>
    </reaction>
</comment>
<evidence type="ECO:0000256" key="12">
    <source>
        <dbReference type="ARBA" id="ARBA00023012"/>
    </source>
</evidence>
<keyword evidence="9 16" id="KW-0418">Kinase</keyword>
<evidence type="ECO:0000256" key="14">
    <source>
        <dbReference type="SAM" id="Phobius"/>
    </source>
</evidence>
<keyword evidence="8" id="KW-0547">Nucleotide-binding</keyword>
<accession>A0ABQ2KKS0</accession>
<feature type="transmembrane region" description="Helical" evidence="14">
    <location>
        <begin position="457"/>
        <end position="476"/>
    </location>
</feature>
<dbReference type="Gene3D" id="1.10.287.130">
    <property type="match status" value="1"/>
</dbReference>
<dbReference type="Pfam" id="PF00512">
    <property type="entry name" value="HisKA"/>
    <property type="match status" value="1"/>
</dbReference>
<dbReference type="Proteomes" id="UP000626982">
    <property type="component" value="Unassembled WGS sequence"/>
</dbReference>
<dbReference type="CDD" id="cd00082">
    <property type="entry name" value="HisKA"/>
    <property type="match status" value="1"/>
</dbReference>
<dbReference type="InterPro" id="IPR036890">
    <property type="entry name" value="HATPase_C_sf"/>
</dbReference>
<evidence type="ECO:0000256" key="10">
    <source>
        <dbReference type="ARBA" id="ARBA00022840"/>
    </source>
</evidence>
<protein>
    <recommendedName>
        <fullName evidence="4">histidine kinase</fullName>
        <ecNumber evidence="4">2.7.13.3</ecNumber>
    </recommendedName>
</protein>
<evidence type="ECO:0000256" key="9">
    <source>
        <dbReference type="ARBA" id="ARBA00022777"/>
    </source>
</evidence>
<evidence type="ECO:0000256" key="1">
    <source>
        <dbReference type="ARBA" id="ARBA00000085"/>
    </source>
</evidence>
<keyword evidence="6" id="KW-0808">Transferase</keyword>
<dbReference type="SUPFAM" id="SSF47384">
    <property type="entry name" value="Homodimeric domain of signal transducing histidine kinase"/>
    <property type="match status" value="1"/>
</dbReference>
<dbReference type="PANTHER" id="PTHR45569">
    <property type="entry name" value="SENSOR PROTEIN KDPD"/>
    <property type="match status" value="1"/>
</dbReference>
<dbReference type="InterPro" id="IPR027417">
    <property type="entry name" value="P-loop_NTPase"/>
</dbReference>
<name>A0ABQ2KKS0_9MICO</name>
<gene>
    <name evidence="16" type="ORF">GCM10010968_17230</name>
</gene>
<dbReference type="Gene3D" id="3.30.565.10">
    <property type="entry name" value="Histidine kinase-like ATPase, C-terminal domain"/>
    <property type="match status" value="1"/>
</dbReference>
<keyword evidence="7 14" id="KW-0812">Transmembrane</keyword>
<dbReference type="Pfam" id="PF02518">
    <property type="entry name" value="HATPase_c"/>
    <property type="match status" value="1"/>
</dbReference>
<dbReference type="CDD" id="cd00075">
    <property type="entry name" value="HATPase"/>
    <property type="match status" value="1"/>
</dbReference>
<dbReference type="InterPro" id="IPR006016">
    <property type="entry name" value="UspA"/>
</dbReference>
<dbReference type="InterPro" id="IPR052023">
    <property type="entry name" value="Histidine_kinase_KdpD"/>
</dbReference>
<dbReference type="InterPro" id="IPR036097">
    <property type="entry name" value="HisK_dim/P_sf"/>
</dbReference>
<dbReference type="PANTHER" id="PTHR45569:SF1">
    <property type="entry name" value="SENSOR PROTEIN KDPD"/>
    <property type="match status" value="1"/>
</dbReference>
<dbReference type="SUPFAM" id="SSF55874">
    <property type="entry name" value="ATPase domain of HSP90 chaperone/DNA topoisomerase II/histidine kinase"/>
    <property type="match status" value="1"/>
</dbReference>
<dbReference type="EMBL" id="BMLM01000001">
    <property type="protein sequence ID" value="GGN84923.1"/>
    <property type="molecule type" value="Genomic_DNA"/>
</dbReference>
<dbReference type="Pfam" id="PF00582">
    <property type="entry name" value="Usp"/>
    <property type="match status" value="1"/>
</dbReference>
<dbReference type="EC" id="2.7.13.3" evidence="4"/>
<evidence type="ECO:0000259" key="15">
    <source>
        <dbReference type="PROSITE" id="PS50109"/>
    </source>
</evidence>
<keyword evidence="10" id="KW-0067">ATP-binding</keyword>
<keyword evidence="5" id="KW-0597">Phosphoprotein</keyword>
<dbReference type="Gene3D" id="3.40.50.300">
    <property type="entry name" value="P-loop containing nucleotide triphosphate hydrolases"/>
    <property type="match status" value="1"/>
</dbReference>
<dbReference type="PRINTS" id="PR00344">
    <property type="entry name" value="BCTRLSENSOR"/>
</dbReference>
<evidence type="ECO:0000256" key="4">
    <source>
        <dbReference type="ARBA" id="ARBA00012438"/>
    </source>
</evidence>
<comment type="caution">
    <text evidence="16">The sequence shown here is derived from an EMBL/GenBank/DDBJ whole genome shotgun (WGS) entry which is preliminary data.</text>
</comment>
<keyword evidence="12" id="KW-0902">Two-component regulatory system</keyword>
<dbReference type="InterPro" id="IPR014729">
    <property type="entry name" value="Rossmann-like_a/b/a_fold"/>
</dbReference>
<dbReference type="Pfam" id="PF02702">
    <property type="entry name" value="KdpD"/>
    <property type="match status" value="1"/>
</dbReference>
<keyword evidence="13 14" id="KW-0472">Membrane</keyword>
<dbReference type="InterPro" id="IPR004358">
    <property type="entry name" value="Sig_transdc_His_kin-like_C"/>
</dbReference>
<dbReference type="InterPro" id="IPR003661">
    <property type="entry name" value="HisK_dim/P_dom"/>
</dbReference>
<dbReference type="SMART" id="SM00388">
    <property type="entry name" value="HisKA"/>
    <property type="match status" value="1"/>
</dbReference>
<proteinExistence type="predicted"/>
<feature type="transmembrane region" description="Helical" evidence="14">
    <location>
        <begin position="412"/>
        <end position="445"/>
    </location>
</feature>
<evidence type="ECO:0000256" key="8">
    <source>
        <dbReference type="ARBA" id="ARBA00022741"/>
    </source>
</evidence>
<dbReference type="Gene3D" id="1.20.120.620">
    <property type="entry name" value="Backbone structure of the membrane domain of e. Coli histidine kinase receptor kdpd"/>
    <property type="match status" value="1"/>
</dbReference>
<dbReference type="Pfam" id="PF13493">
    <property type="entry name" value="DUF4118"/>
    <property type="match status" value="1"/>
</dbReference>
<evidence type="ECO:0000256" key="5">
    <source>
        <dbReference type="ARBA" id="ARBA00022553"/>
    </source>
</evidence>
<dbReference type="RefSeq" id="WP_188717759.1">
    <property type="nucleotide sequence ID" value="NZ_BAABBD010000002.1"/>
</dbReference>
<evidence type="ECO:0000256" key="3">
    <source>
        <dbReference type="ARBA" id="ARBA00004236"/>
    </source>
</evidence>
<organism evidence="16 17">
    <name type="scientific">Agrococcus terreus</name>
    <dbReference type="NCBI Taxonomy" id="574649"/>
    <lineage>
        <taxon>Bacteria</taxon>
        <taxon>Bacillati</taxon>
        <taxon>Actinomycetota</taxon>
        <taxon>Actinomycetes</taxon>
        <taxon>Micrococcales</taxon>
        <taxon>Microbacteriaceae</taxon>
        <taxon>Agrococcus</taxon>
    </lineage>
</organism>
<evidence type="ECO:0000256" key="11">
    <source>
        <dbReference type="ARBA" id="ARBA00022989"/>
    </source>
</evidence>
<dbReference type="InterPro" id="IPR003852">
    <property type="entry name" value="Sig_transdc_His_kinase_KdpD_N"/>
</dbReference>
<dbReference type="SUPFAM" id="SSF52402">
    <property type="entry name" value="Adenine nucleotide alpha hydrolases-like"/>
    <property type="match status" value="1"/>
</dbReference>
<feature type="domain" description="Histidine kinase" evidence="15">
    <location>
        <begin position="617"/>
        <end position="829"/>
    </location>
</feature>
<feature type="transmembrane region" description="Helical" evidence="14">
    <location>
        <begin position="380"/>
        <end position="400"/>
    </location>
</feature>
<evidence type="ECO:0000256" key="6">
    <source>
        <dbReference type="ARBA" id="ARBA00022679"/>
    </source>
</evidence>
<sequence length="834" mass="87103">MARGALRVLLGAAPGVGKTFAMLEEGHQLRASGRDVVAAVIETHGREATAALVDGLEVVPRREVRHRGVDLHEMDLQAVLDRAPDVALVDELAHTNAPGVLHEKRWQDVEALLAAGIDVVSTVNVQHLESLGDVVEQITGVRQRETVPDAVLRAADRIELVDLQPQALRARLEAGVVYPAARVDAALSNYFRLGNLTALRELALLWLADEVDQALQRYREQQGIDAAWEARERVVVALTGGPEGETLLKRGARVAARSAGGDLLAVHVQRQDGLVDRDPAALAAQHALVERLGGTFHTVVGDDVPRALVQFARASHATQLVIGASRRGWLQTALTGPGIGQAVVRESGDIDVHMVAHAAAASGRRLPSLPDAPLSRARQLAGWATAALGIPLLVWGLYLGAEAASIAADALLLQLGVVVVALIGGIWAASFAALLSGALFLFVLVDPAFRLAVAEPWHVVAVVVFFVSALLVSWVVDRAARTTRAAGRSAAESELLAAISSGVLGGQDSIDAIVARTREALGLTGVRLVQGEHAIALDGLPVDGAGESGREPLSIDVGGGAVLELHGRLLDADERRVLEVVVHQLAASLQHRSVAAVASELEPLAEQDRVRAALLRAVSHDLRRPLAAAAASVGALRSASIPLGEAERAELLETADESLATLGRLVTDLLDVSRVEAGALAVAARAVDVDAAILPALEEVGAGPVAVALELEAVPAVVADPVLLQRVLVNLLTNAVRHSPAGRAVTVATSAFGGHVEVRLTDHGPGIALADRDRAFVPFQRLGDTDNDTGLGLGLALSRGFAEAMGGSLEAETTPGGGLTMVVRLRIADPEVLA</sequence>
<evidence type="ECO:0000313" key="16">
    <source>
        <dbReference type="EMBL" id="GGN84923.1"/>
    </source>
</evidence>
<dbReference type="InterPro" id="IPR038318">
    <property type="entry name" value="KdpD_sf"/>
</dbReference>
<dbReference type="InterPro" id="IPR005467">
    <property type="entry name" value="His_kinase_dom"/>
</dbReference>
<evidence type="ECO:0000256" key="13">
    <source>
        <dbReference type="ARBA" id="ARBA00023136"/>
    </source>
</evidence>
<dbReference type="GO" id="GO:0016301">
    <property type="term" value="F:kinase activity"/>
    <property type="evidence" value="ECO:0007669"/>
    <property type="project" value="UniProtKB-KW"/>
</dbReference>
<evidence type="ECO:0000256" key="2">
    <source>
        <dbReference type="ARBA" id="ARBA00004141"/>
    </source>
</evidence>
<keyword evidence="11 14" id="KW-1133">Transmembrane helix</keyword>
<comment type="subcellular location">
    <subcellularLocation>
        <location evidence="3">Cell membrane</location>
    </subcellularLocation>
    <subcellularLocation>
        <location evidence="2">Membrane</location>
        <topology evidence="2">Multi-pass membrane protein</topology>
    </subcellularLocation>
</comment>
<dbReference type="Gene3D" id="3.40.50.620">
    <property type="entry name" value="HUPs"/>
    <property type="match status" value="1"/>
</dbReference>
<keyword evidence="17" id="KW-1185">Reference proteome</keyword>
<evidence type="ECO:0000256" key="7">
    <source>
        <dbReference type="ARBA" id="ARBA00022692"/>
    </source>
</evidence>
<dbReference type="InterPro" id="IPR003594">
    <property type="entry name" value="HATPase_dom"/>
</dbReference>
<reference evidence="17" key="1">
    <citation type="journal article" date="2019" name="Int. J. Syst. Evol. Microbiol.">
        <title>The Global Catalogue of Microorganisms (GCM) 10K type strain sequencing project: providing services to taxonomists for standard genome sequencing and annotation.</title>
        <authorList>
            <consortium name="The Broad Institute Genomics Platform"/>
            <consortium name="The Broad Institute Genome Sequencing Center for Infectious Disease"/>
            <person name="Wu L."/>
            <person name="Ma J."/>
        </authorList>
    </citation>
    <scope>NUCLEOTIDE SEQUENCE [LARGE SCALE GENOMIC DNA]</scope>
    <source>
        <strain evidence="17">CGMCC 1.6960</strain>
    </source>
</reference>
<dbReference type="PROSITE" id="PS50109">
    <property type="entry name" value="HIS_KIN"/>
    <property type="match status" value="1"/>
</dbReference>
<dbReference type="SMART" id="SM00387">
    <property type="entry name" value="HATPase_c"/>
    <property type="match status" value="1"/>
</dbReference>